<dbReference type="Proteomes" id="UP000308836">
    <property type="component" value="Unassembled WGS sequence"/>
</dbReference>
<proteinExistence type="predicted"/>
<keyword evidence="2" id="KW-1185">Reference proteome</keyword>
<gene>
    <name evidence="1" type="ORF">E5336_02900</name>
</gene>
<reference evidence="1" key="1">
    <citation type="submission" date="2019-04" db="EMBL/GenBank/DDBJ databases">
        <title>Microbes associate with the intestines of laboratory mice.</title>
        <authorList>
            <person name="Navarre W."/>
            <person name="Wong E."/>
            <person name="Huang K."/>
            <person name="Tropini C."/>
            <person name="Ng K."/>
            <person name="Yu B."/>
        </authorList>
    </citation>
    <scope>NUCLEOTIDE SEQUENCE</scope>
    <source>
        <strain evidence="1">NM09_H32</strain>
    </source>
</reference>
<evidence type="ECO:0000313" key="2">
    <source>
        <dbReference type="Proteomes" id="UP000308836"/>
    </source>
</evidence>
<protein>
    <submittedName>
        <fullName evidence="1">CinA family protein</fullName>
    </submittedName>
</protein>
<sequence length="171" mass="18658">MEAVKELIEVAGQNGWTIGSAESLTAGLFSATIASCPGASAVLKGGYVTYFTEMKERMLDVPALLIERFGVVSKPCARAMALNAQRLMDVDFAVSFTGNAGPSAMEGKPAGLVYCAVAKREGTVFDFRFQWDGLARNEIRARVVADMVANTLTIMKEESEWQKRQQLRPQK</sequence>
<accession>A0AC61R935</accession>
<dbReference type="EMBL" id="SRYG01000004">
    <property type="protein sequence ID" value="TGY66752.1"/>
    <property type="molecule type" value="Genomic_DNA"/>
</dbReference>
<evidence type="ECO:0000313" key="1">
    <source>
        <dbReference type="EMBL" id="TGY66752.1"/>
    </source>
</evidence>
<organism evidence="1 2">
    <name type="scientific">Dubosiella muris</name>
    <dbReference type="NCBI Taxonomy" id="3038133"/>
    <lineage>
        <taxon>Bacteria</taxon>
        <taxon>Bacillati</taxon>
        <taxon>Bacillota</taxon>
        <taxon>Erysipelotrichia</taxon>
        <taxon>Erysipelotrichales</taxon>
        <taxon>Erysipelotrichaceae</taxon>
        <taxon>Dubosiella</taxon>
    </lineage>
</organism>
<name>A0AC61R935_9FIRM</name>
<comment type="caution">
    <text evidence="1">The sequence shown here is derived from an EMBL/GenBank/DDBJ whole genome shotgun (WGS) entry which is preliminary data.</text>
</comment>